<evidence type="ECO:0000259" key="6">
    <source>
        <dbReference type="SMART" id="SM00717"/>
    </source>
</evidence>
<dbReference type="InterPro" id="IPR028002">
    <property type="entry name" value="Myb_DNA-bind_5"/>
</dbReference>
<dbReference type="InterPro" id="IPR001005">
    <property type="entry name" value="SANT/Myb"/>
</dbReference>
<comment type="subunit">
    <text evidence="1">Self-associates forming complexes of several hundred monomers.</text>
</comment>
<gene>
    <name evidence="7" type="ORF">PSYICH_LOCUS2131</name>
</gene>
<evidence type="ECO:0000256" key="1">
    <source>
        <dbReference type="ARBA" id="ARBA00011764"/>
    </source>
</evidence>
<evidence type="ECO:0000313" key="8">
    <source>
        <dbReference type="Proteomes" id="UP001153636"/>
    </source>
</evidence>
<evidence type="ECO:0000313" key="7">
    <source>
        <dbReference type="EMBL" id="CAH1100626.1"/>
    </source>
</evidence>
<dbReference type="EMBL" id="OV651822">
    <property type="protein sequence ID" value="CAH1100626.1"/>
    <property type="molecule type" value="Genomic_DNA"/>
</dbReference>
<accession>A0A9P0G7C2</accession>
<evidence type="ECO:0000256" key="3">
    <source>
        <dbReference type="ARBA" id="ARBA00023015"/>
    </source>
</evidence>
<dbReference type="Pfam" id="PF13873">
    <property type="entry name" value="Myb_DNA-bind_5"/>
    <property type="match status" value="1"/>
</dbReference>
<keyword evidence="4" id="KW-0804">Transcription</keyword>
<dbReference type="PANTHER" id="PTHR21411:SF0">
    <property type="entry name" value="REGULATORY PROTEIN ZESTE"/>
    <property type="match status" value="1"/>
</dbReference>
<protein>
    <recommendedName>
        <fullName evidence="2">Regulatory protein zeste</fullName>
    </recommendedName>
</protein>
<sequence length="232" mass="27596">MDVENSLKNESNETLLVSEDDGIQYSDFENVEYEEVGEDLCSKTGDEFSLSFNSLKNYHRKRTRNFSQSECNLICAILQDYYDIVENKRNDHKTNFLKNKAWSEITQKFNDNTKDEYRTALQLRTFYENLKKKRKKLLLENGEPTDSSVSQIEKIIITDIETQPAKLYLRENKTDTLKKNSFAEEYHRKRIELVDKEIEKVKAACEQQQRLFLLQEEKLLLEIQEIKERLKK</sequence>
<dbReference type="SMART" id="SM00717">
    <property type="entry name" value="SANT"/>
    <property type="match status" value="1"/>
</dbReference>
<dbReference type="PANTHER" id="PTHR21411">
    <property type="entry name" value="APONTIC"/>
    <property type="match status" value="1"/>
</dbReference>
<feature type="domain" description="Myb-like" evidence="6">
    <location>
        <begin position="62"/>
        <end position="133"/>
    </location>
</feature>
<evidence type="ECO:0000256" key="4">
    <source>
        <dbReference type="ARBA" id="ARBA00023163"/>
    </source>
</evidence>
<evidence type="ECO:0000256" key="2">
    <source>
        <dbReference type="ARBA" id="ARBA00016807"/>
    </source>
</evidence>
<dbReference type="Proteomes" id="UP001153636">
    <property type="component" value="Chromosome 10"/>
</dbReference>
<name>A0A9P0G7C2_9CUCU</name>
<organism evidence="7 8">
    <name type="scientific">Psylliodes chrysocephalus</name>
    <dbReference type="NCBI Taxonomy" id="3402493"/>
    <lineage>
        <taxon>Eukaryota</taxon>
        <taxon>Metazoa</taxon>
        <taxon>Ecdysozoa</taxon>
        <taxon>Arthropoda</taxon>
        <taxon>Hexapoda</taxon>
        <taxon>Insecta</taxon>
        <taxon>Pterygota</taxon>
        <taxon>Neoptera</taxon>
        <taxon>Endopterygota</taxon>
        <taxon>Coleoptera</taxon>
        <taxon>Polyphaga</taxon>
        <taxon>Cucujiformia</taxon>
        <taxon>Chrysomeloidea</taxon>
        <taxon>Chrysomelidae</taxon>
        <taxon>Galerucinae</taxon>
        <taxon>Alticini</taxon>
        <taxon>Psylliodes</taxon>
    </lineage>
</organism>
<dbReference type="AlphaFoldDB" id="A0A9P0G7C2"/>
<dbReference type="OrthoDB" id="3066195at2759"/>
<evidence type="ECO:0000256" key="5">
    <source>
        <dbReference type="ARBA" id="ARBA00025466"/>
    </source>
</evidence>
<keyword evidence="8" id="KW-1185">Reference proteome</keyword>
<comment type="function">
    <text evidence="5">Involved in transvection phenomena (= synapsis-dependent gene expression), where the synaptic pairing of chromosomes carrying genes with which zeste interacts influences the expression of these genes. Zeste binds to DNA and stimulates transcription from a nearby promoter.</text>
</comment>
<reference evidence="7" key="1">
    <citation type="submission" date="2022-01" db="EMBL/GenBank/DDBJ databases">
        <authorList>
            <person name="King R."/>
        </authorList>
    </citation>
    <scope>NUCLEOTIDE SEQUENCE</scope>
</reference>
<proteinExistence type="predicted"/>
<keyword evidence="3" id="KW-0805">Transcription regulation</keyword>